<feature type="region of interest" description="Disordered" evidence="6">
    <location>
        <begin position="1"/>
        <end position="52"/>
    </location>
</feature>
<dbReference type="InterPro" id="IPR004680">
    <property type="entry name" value="Cit_transptr-like_dom"/>
</dbReference>
<keyword evidence="4 7" id="KW-1133">Transmembrane helix</keyword>
<dbReference type="Proteomes" id="UP001159427">
    <property type="component" value="Unassembled WGS sequence"/>
</dbReference>
<dbReference type="PANTHER" id="PTHR43568">
    <property type="entry name" value="P PROTEIN"/>
    <property type="match status" value="1"/>
</dbReference>
<feature type="transmembrane region" description="Helical" evidence="7">
    <location>
        <begin position="212"/>
        <end position="229"/>
    </location>
</feature>
<evidence type="ECO:0000259" key="8">
    <source>
        <dbReference type="Pfam" id="PF03600"/>
    </source>
</evidence>
<dbReference type="InterPro" id="IPR051475">
    <property type="entry name" value="Diverse_Ion_Transporter"/>
</dbReference>
<reference evidence="9 10" key="1">
    <citation type="submission" date="2022-05" db="EMBL/GenBank/DDBJ databases">
        <authorList>
            <consortium name="Genoscope - CEA"/>
            <person name="William W."/>
        </authorList>
    </citation>
    <scope>NUCLEOTIDE SEQUENCE [LARGE SCALE GENOMIC DNA]</scope>
</reference>
<feature type="transmembrane region" description="Helical" evidence="7">
    <location>
        <begin position="509"/>
        <end position="528"/>
    </location>
</feature>
<evidence type="ECO:0000256" key="3">
    <source>
        <dbReference type="ARBA" id="ARBA00022692"/>
    </source>
</evidence>
<feature type="transmembrane region" description="Helical" evidence="7">
    <location>
        <begin position="409"/>
        <end position="430"/>
    </location>
</feature>
<keyword evidence="10" id="KW-1185">Reference proteome</keyword>
<evidence type="ECO:0000256" key="5">
    <source>
        <dbReference type="ARBA" id="ARBA00023136"/>
    </source>
</evidence>
<sequence>MDNSRRHFDLDPGSQTPPGTNQSSPFRSCQSLNEPESPSFQTPRSSPVREIDGIDDPLDNAPLLAQEDHYSEITSYGTEREIERPRSLVFRGSSVSFELEDMPLWKRTRQKLKPWFFFLLALAISLLVYLDLLWRKVKLVHRATAAMVGSLAALSFLSYNNRRPSLETILTWVEWETLSLLFGMMILVAVFAKTGFFDYVALKAYKLSRGHVWGLITLLCACTAVISAVLDNVTVILLLTPVTVTLYAHLSMNQFPNLISRSLVDGFGVTVTWASPRFGLLDSQNPSDMGILFSYYLSDLEKKVFLLLLLLMLLLLLLMMMIMIYLEEQVMLSSFFVELKREAEIWKKSAERLPVVSAEEKTVKLLLMHKVMQLEQRIRDMKKATSRQNNFQKSLRDLEKKYVIRDRVLLMKSSVVIILVIILFFIQSFVHGLDLKVGWIAMLGAILLILLADVTHFEDLMEQVEWTTLVFFSALFILMKSLDELGLMEYLGNKSSNLIKVITAADRNQLGFAVIVILWVSALVSSFIDNIPFTTAMIPIVLELRKKNDLPLDPLVWALAMGSCLGGNGTLIGASANVVCAGLAEQYGYPITFNKFFKVGFVIMLATTFTAMIYLLISQVLPRECD</sequence>
<feature type="transmembrane region" description="Helical" evidence="7">
    <location>
        <begin position="596"/>
        <end position="617"/>
    </location>
</feature>
<protein>
    <recommendedName>
        <fullName evidence="8">Citrate transporter-like domain-containing protein</fullName>
    </recommendedName>
</protein>
<feature type="transmembrane region" description="Helical" evidence="7">
    <location>
        <begin position="179"/>
        <end position="200"/>
    </location>
</feature>
<dbReference type="PANTHER" id="PTHR43568:SF1">
    <property type="entry name" value="P PROTEIN"/>
    <property type="match status" value="1"/>
</dbReference>
<organism evidence="9 10">
    <name type="scientific">Porites evermanni</name>
    <dbReference type="NCBI Taxonomy" id="104178"/>
    <lineage>
        <taxon>Eukaryota</taxon>
        <taxon>Metazoa</taxon>
        <taxon>Cnidaria</taxon>
        <taxon>Anthozoa</taxon>
        <taxon>Hexacorallia</taxon>
        <taxon>Scleractinia</taxon>
        <taxon>Fungiina</taxon>
        <taxon>Poritidae</taxon>
        <taxon>Porites</taxon>
    </lineage>
</organism>
<feature type="transmembrane region" description="Helical" evidence="7">
    <location>
        <begin position="115"/>
        <end position="132"/>
    </location>
</feature>
<keyword evidence="5 7" id="KW-0472">Membrane</keyword>
<feature type="transmembrane region" description="Helical" evidence="7">
    <location>
        <begin position="555"/>
        <end position="584"/>
    </location>
</feature>
<dbReference type="Pfam" id="PF03600">
    <property type="entry name" value="CitMHS"/>
    <property type="match status" value="1"/>
</dbReference>
<feature type="transmembrane region" description="Helical" evidence="7">
    <location>
        <begin position="437"/>
        <end position="457"/>
    </location>
</feature>
<evidence type="ECO:0000256" key="6">
    <source>
        <dbReference type="SAM" id="MobiDB-lite"/>
    </source>
</evidence>
<comment type="caution">
    <text evidence="9">The sequence shown here is derived from an EMBL/GenBank/DDBJ whole genome shotgun (WGS) entry which is preliminary data.</text>
</comment>
<feature type="transmembrane region" description="Helical" evidence="7">
    <location>
        <begin position="139"/>
        <end position="159"/>
    </location>
</feature>
<evidence type="ECO:0000256" key="7">
    <source>
        <dbReference type="SAM" id="Phobius"/>
    </source>
</evidence>
<feature type="compositionally biased region" description="Basic and acidic residues" evidence="6">
    <location>
        <begin position="1"/>
        <end position="10"/>
    </location>
</feature>
<dbReference type="CDD" id="cd01116">
    <property type="entry name" value="P_permease"/>
    <property type="match status" value="1"/>
</dbReference>
<proteinExistence type="predicted"/>
<dbReference type="EMBL" id="CALNXI010000862">
    <property type="protein sequence ID" value="CAH3143977.1"/>
    <property type="molecule type" value="Genomic_DNA"/>
</dbReference>
<feature type="compositionally biased region" description="Polar residues" evidence="6">
    <location>
        <begin position="13"/>
        <end position="45"/>
    </location>
</feature>
<evidence type="ECO:0000313" key="10">
    <source>
        <dbReference type="Proteomes" id="UP001159427"/>
    </source>
</evidence>
<gene>
    <name evidence="9" type="ORF">PEVE_00043024</name>
</gene>
<feature type="transmembrane region" description="Helical" evidence="7">
    <location>
        <begin position="304"/>
        <end position="326"/>
    </location>
</feature>
<evidence type="ECO:0000256" key="1">
    <source>
        <dbReference type="ARBA" id="ARBA00004141"/>
    </source>
</evidence>
<evidence type="ECO:0000256" key="2">
    <source>
        <dbReference type="ARBA" id="ARBA00022448"/>
    </source>
</evidence>
<feature type="transmembrane region" description="Helical" evidence="7">
    <location>
        <begin position="235"/>
        <end position="252"/>
    </location>
</feature>
<comment type="subcellular location">
    <subcellularLocation>
        <location evidence="1">Membrane</location>
        <topology evidence="1">Multi-pass membrane protein</topology>
    </subcellularLocation>
</comment>
<name>A0ABN8PHF6_9CNID</name>
<keyword evidence="2" id="KW-0813">Transport</keyword>
<feature type="domain" description="Citrate transporter-like" evidence="8">
    <location>
        <begin position="133"/>
        <end position="562"/>
    </location>
</feature>
<evidence type="ECO:0000256" key="4">
    <source>
        <dbReference type="ARBA" id="ARBA00022989"/>
    </source>
</evidence>
<accession>A0ABN8PHF6</accession>
<keyword evidence="3 7" id="KW-0812">Transmembrane</keyword>
<evidence type="ECO:0000313" key="9">
    <source>
        <dbReference type="EMBL" id="CAH3143977.1"/>
    </source>
</evidence>